<proteinExistence type="inferred from homology"/>
<comment type="similarity">
    <text evidence="2">Belongs to the membrane fusion protein (MFP) (TC 8.A.1) family.</text>
</comment>
<keyword evidence="6" id="KW-0472">Membrane</keyword>
<dbReference type="Gene3D" id="2.40.30.170">
    <property type="match status" value="1"/>
</dbReference>
<feature type="domain" description="Multidrug resistance protein MdtA-like beta-barrel" evidence="8">
    <location>
        <begin position="228"/>
        <end position="303"/>
    </location>
</feature>
<comment type="subcellular location">
    <subcellularLocation>
        <location evidence="1">Cell membrane</location>
    </subcellularLocation>
</comment>
<dbReference type="InterPro" id="IPR058625">
    <property type="entry name" value="MdtA-like_BSH"/>
</dbReference>
<evidence type="ECO:0000313" key="11">
    <source>
        <dbReference type="Proteomes" id="UP000825679"/>
    </source>
</evidence>
<keyword evidence="6" id="KW-1133">Transmembrane helix</keyword>
<dbReference type="InterPro" id="IPR006143">
    <property type="entry name" value="RND_pump_MFP"/>
</dbReference>
<gene>
    <name evidence="10" type="primary">macA</name>
    <name evidence="10" type="ORF">K4H28_13955</name>
</gene>
<evidence type="ECO:0000256" key="5">
    <source>
        <dbReference type="SAM" id="Coils"/>
    </source>
</evidence>
<feature type="domain" description="Multidrug resistance protein MdtA-like barrel-sandwich hybrid" evidence="7">
    <location>
        <begin position="67"/>
        <end position="222"/>
    </location>
</feature>
<evidence type="ECO:0000256" key="4">
    <source>
        <dbReference type="ARBA" id="ARBA00023054"/>
    </source>
</evidence>
<protein>
    <submittedName>
        <fullName evidence="10">Macrolide transporter subunit MacA</fullName>
    </submittedName>
</protein>
<dbReference type="Pfam" id="PF25917">
    <property type="entry name" value="BSH_RND"/>
    <property type="match status" value="1"/>
</dbReference>
<dbReference type="NCBIfam" id="NF008606">
    <property type="entry name" value="PRK11578.1"/>
    <property type="match status" value="1"/>
</dbReference>
<keyword evidence="4 5" id="KW-0175">Coiled coil</keyword>
<feature type="domain" description="Multidrug resistance protein MdtA-like C-terminal permuted SH3" evidence="9">
    <location>
        <begin position="311"/>
        <end position="371"/>
    </location>
</feature>
<dbReference type="Gene3D" id="2.40.420.20">
    <property type="match status" value="1"/>
</dbReference>
<keyword evidence="6" id="KW-0812">Transmembrane</keyword>
<dbReference type="InterPro" id="IPR030190">
    <property type="entry name" value="MacA_alpha-hairpin_sf"/>
</dbReference>
<dbReference type="Gene3D" id="2.40.50.100">
    <property type="match status" value="1"/>
</dbReference>
<dbReference type="InterPro" id="IPR058626">
    <property type="entry name" value="MdtA-like_b-barrel"/>
</dbReference>
<evidence type="ECO:0000259" key="9">
    <source>
        <dbReference type="Pfam" id="PF25967"/>
    </source>
</evidence>
<feature type="coiled-coil region" evidence="5">
    <location>
        <begin position="159"/>
        <end position="186"/>
    </location>
</feature>
<dbReference type="RefSeq" id="WP_221005757.1">
    <property type="nucleotide sequence ID" value="NZ_CP081150.1"/>
</dbReference>
<dbReference type="PANTHER" id="PTHR30469:SF33">
    <property type="entry name" value="SLR1207 PROTEIN"/>
    <property type="match status" value="1"/>
</dbReference>
<name>A0ABX8Z900_9NEIS</name>
<dbReference type="Pfam" id="PF25967">
    <property type="entry name" value="RND-MFP_C"/>
    <property type="match status" value="1"/>
</dbReference>
<organism evidence="10 11">
    <name type="scientific">Deefgea tanakiae</name>
    <dbReference type="NCBI Taxonomy" id="2865840"/>
    <lineage>
        <taxon>Bacteria</taxon>
        <taxon>Pseudomonadati</taxon>
        <taxon>Pseudomonadota</taxon>
        <taxon>Betaproteobacteria</taxon>
        <taxon>Neisseriales</taxon>
        <taxon>Chitinibacteraceae</taxon>
        <taxon>Deefgea</taxon>
    </lineage>
</organism>
<dbReference type="Proteomes" id="UP000825679">
    <property type="component" value="Chromosome"/>
</dbReference>
<dbReference type="SUPFAM" id="SSF111369">
    <property type="entry name" value="HlyD-like secretion proteins"/>
    <property type="match status" value="1"/>
</dbReference>
<dbReference type="PANTHER" id="PTHR30469">
    <property type="entry name" value="MULTIDRUG RESISTANCE PROTEIN MDTA"/>
    <property type="match status" value="1"/>
</dbReference>
<dbReference type="Pfam" id="PF25944">
    <property type="entry name" value="Beta-barrel_RND"/>
    <property type="match status" value="1"/>
</dbReference>
<dbReference type="Gene3D" id="6.10.140.1990">
    <property type="match status" value="1"/>
</dbReference>
<keyword evidence="11" id="KW-1185">Reference proteome</keyword>
<keyword evidence="3" id="KW-0813">Transport</keyword>
<evidence type="ECO:0000259" key="7">
    <source>
        <dbReference type="Pfam" id="PF25917"/>
    </source>
</evidence>
<evidence type="ECO:0000259" key="8">
    <source>
        <dbReference type="Pfam" id="PF25944"/>
    </source>
</evidence>
<reference evidence="10 11" key="1">
    <citation type="submission" date="2021-08" db="EMBL/GenBank/DDBJ databases">
        <title>complete genome sequencing of Deefgea sp. D25.</title>
        <authorList>
            <person name="Bae J.-W."/>
            <person name="Gim D.-H."/>
        </authorList>
    </citation>
    <scope>NUCLEOTIDE SEQUENCE [LARGE SCALE GENOMIC DNA]</scope>
    <source>
        <strain evidence="10 11">D25</strain>
    </source>
</reference>
<evidence type="ECO:0000256" key="3">
    <source>
        <dbReference type="ARBA" id="ARBA00022448"/>
    </source>
</evidence>
<feature type="transmembrane region" description="Helical" evidence="6">
    <location>
        <begin position="12"/>
        <end position="31"/>
    </location>
</feature>
<dbReference type="InterPro" id="IPR058623">
    <property type="entry name" value="MacA"/>
</dbReference>
<evidence type="ECO:0000256" key="2">
    <source>
        <dbReference type="ARBA" id="ARBA00009477"/>
    </source>
</evidence>
<dbReference type="InterPro" id="IPR058627">
    <property type="entry name" value="MdtA-like_C"/>
</dbReference>
<evidence type="ECO:0000256" key="6">
    <source>
        <dbReference type="SAM" id="Phobius"/>
    </source>
</evidence>
<evidence type="ECO:0000313" key="10">
    <source>
        <dbReference type="EMBL" id="QZA77374.1"/>
    </source>
</evidence>
<dbReference type="NCBIfam" id="TIGR01730">
    <property type="entry name" value="RND_mfp"/>
    <property type="match status" value="1"/>
</dbReference>
<sequence>MLSPISRFWSRLAWLRWVLLLVIAVGGYFYFTREKVDPASQVITSVVKRGDVEVSVLATGKVEAAKTVDVGAQASGQIQRLLVKLGDRVKKGDLLAEIDPSVSQNDFDEAQMSIEGLQAQKTIKQLMLDDAEQELARQKTMMEGDATPRKELESAANAVKMRQAEIRQLAAQLRQAEIKLATAKTNLGFTRILAPIDGVVASIAVKEGQTVNAIQSAPTILTLADMDTMKIQAQVAEADVVRLKAGTPLYFSVLGAPETKIKAIVAAVEPTPQTINNAVFYNALFYVPNPQGLLRLQMTAQVTFILAEARNVLTIPVGAIGKKGANEQFAVQVLDAQGQIQDRTVNIGLRGNIVAEVKSGLKEGDKVVIGNGSADDVAAPAKRKSGKVSVRA</sequence>
<dbReference type="EMBL" id="CP081150">
    <property type="protein sequence ID" value="QZA77374.1"/>
    <property type="molecule type" value="Genomic_DNA"/>
</dbReference>
<evidence type="ECO:0000256" key="1">
    <source>
        <dbReference type="ARBA" id="ARBA00004236"/>
    </source>
</evidence>
<accession>A0ABX8Z900</accession>